<gene>
    <name evidence="1" type="ordered locus">Bmur_1786</name>
</gene>
<proteinExistence type="predicted"/>
<accession>D5UAZ5</accession>
<dbReference type="Proteomes" id="UP000001915">
    <property type="component" value="Chromosome"/>
</dbReference>
<reference evidence="1 2" key="1">
    <citation type="journal article" date="2010" name="Stand. Genomic Sci.">
        <title>Complete genome sequence of Brachyspira murdochii type strain (56-150).</title>
        <authorList>
            <person name="Pati A."/>
            <person name="Sikorski J."/>
            <person name="Gronow S."/>
            <person name="Munk C."/>
            <person name="Lapidus A."/>
            <person name="Copeland A."/>
            <person name="Glavina Del Tio T."/>
            <person name="Nolan M."/>
            <person name="Lucas S."/>
            <person name="Chen F."/>
            <person name="Tice H."/>
            <person name="Cheng J.F."/>
            <person name="Han C."/>
            <person name="Detter J.C."/>
            <person name="Bruce D."/>
            <person name="Tapia R."/>
            <person name="Goodwin L."/>
            <person name="Pitluck S."/>
            <person name="Liolios K."/>
            <person name="Ivanova N."/>
            <person name="Mavromatis K."/>
            <person name="Mikhailova N."/>
            <person name="Chen A."/>
            <person name="Palaniappan K."/>
            <person name="Land M."/>
            <person name="Hauser L."/>
            <person name="Chang Y.J."/>
            <person name="Jeffries C.D."/>
            <person name="Spring S."/>
            <person name="Rohde M."/>
            <person name="Goker M."/>
            <person name="Bristow J."/>
            <person name="Eisen J.A."/>
            <person name="Markowitz V."/>
            <person name="Hugenholtz P."/>
            <person name="Kyrpides N.C."/>
            <person name="Klenk H.P."/>
        </authorList>
    </citation>
    <scope>NUCLEOTIDE SEQUENCE [LARGE SCALE GENOMIC DNA]</scope>
    <source>
        <strain evidence="2">ATCC 51284 / DSM 12563 / 56-150</strain>
    </source>
</reference>
<evidence type="ECO:0000313" key="1">
    <source>
        <dbReference type="EMBL" id="ADG71868.1"/>
    </source>
</evidence>
<sequence length="150" mass="17807">MIFQRFVKLICLNNKIILYILINILIRSLLIQEKSQKDKCKDWTYITGIIYNVFHTIEKEHVNDKLVTKVFDSFLAEIKYVNNEFYNAYNNGEYEEIEFPPYRTDDYTQLVSNINSLTTPYNAAFNWKEFVKGVLATLVPTIELFSQYFS</sequence>
<dbReference type="EMBL" id="CP001959">
    <property type="protein sequence ID" value="ADG71868.1"/>
    <property type="molecule type" value="Genomic_DNA"/>
</dbReference>
<dbReference type="KEGG" id="brm:Bmur_1786"/>
<dbReference type="AlphaFoldDB" id="D5UAZ5"/>
<dbReference type="RefSeq" id="WP_013114253.1">
    <property type="nucleotide sequence ID" value="NC_014150.1"/>
</dbReference>
<name>D5UAZ5_BRAM5</name>
<dbReference type="HOGENOM" id="CLU_1737046_0_0_12"/>
<protein>
    <submittedName>
        <fullName evidence="1">Uncharacterized protein</fullName>
    </submittedName>
</protein>
<evidence type="ECO:0000313" key="2">
    <source>
        <dbReference type="Proteomes" id="UP000001915"/>
    </source>
</evidence>
<dbReference type="OrthoDB" id="9957560at2"/>
<organism evidence="1 2">
    <name type="scientific">Brachyspira murdochii (strain ATCC 51284 / DSM 12563 / 56-150)</name>
    <name type="common">Serpulina murdochii</name>
    <dbReference type="NCBI Taxonomy" id="526224"/>
    <lineage>
        <taxon>Bacteria</taxon>
        <taxon>Pseudomonadati</taxon>
        <taxon>Spirochaetota</taxon>
        <taxon>Spirochaetia</taxon>
        <taxon>Brachyspirales</taxon>
        <taxon>Brachyspiraceae</taxon>
        <taxon>Brachyspira</taxon>
    </lineage>
</organism>